<protein>
    <submittedName>
        <fullName evidence="2">Uncharacterized protein</fullName>
    </submittedName>
</protein>
<evidence type="ECO:0000256" key="1">
    <source>
        <dbReference type="SAM" id="MobiDB-lite"/>
    </source>
</evidence>
<accession>A0A2A9PKK8</accession>
<proteinExistence type="predicted"/>
<dbReference type="Proteomes" id="UP000037136">
    <property type="component" value="Unassembled WGS sequence"/>
</dbReference>
<reference evidence="2 3" key="1">
    <citation type="journal article" date="2015" name="BMC Genomics">
        <title>Gene expression during zombie ant biting behavior reflects the complexity underlying fungal parasitic behavioral manipulation.</title>
        <authorList>
            <person name="de Bekker C."/>
            <person name="Ohm R.A."/>
            <person name="Loreto R.G."/>
            <person name="Sebastian A."/>
            <person name="Albert I."/>
            <person name="Merrow M."/>
            <person name="Brachmann A."/>
            <person name="Hughes D.P."/>
        </authorList>
    </citation>
    <scope>NUCLEOTIDE SEQUENCE [LARGE SCALE GENOMIC DNA]</scope>
    <source>
        <strain evidence="2 3">SC16a</strain>
    </source>
</reference>
<organism evidence="2 3">
    <name type="scientific">Ophiocordyceps unilateralis</name>
    <name type="common">Zombie-ant fungus</name>
    <name type="synonym">Torrubia unilateralis</name>
    <dbReference type="NCBI Taxonomy" id="268505"/>
    <lineage>
        <taxon>Eukaryota</taxon>
        <taxon>Fungi</taxon>
        <taxon>Dikarya</taxon>
        <taxon>Ascomycota</taxon>
        <taxon>Pezizomycotina</taxon>
        <taxon>Sordariomycetes</taxon>
        <taxon>Hypocreomycetidae</taxon>
        <taxon>Hypocreales</taxon>
        <taxon>Ophiocordycipitaceae</taxon>
        <taxon>Ophiocordyceps</taxon>
    </lineage>
</organism>
<dbReference type="EMBL" id="LAZP02000073">
    <property type="protein sequence ID" value="PFH61410.1"/>
    <property type="molecule type" value="Genomic_DNA"/>
</dbReference>
<gene>
    <name evidence="2" type="ORF">XA68_17462</name>
</gene>
<keyword evidence="3" id="KW-1185">Reference proteome</keyword>
<feature type="compositionally biased region" description="Basic and acidic residues" evidence="1">
    <location>
        <begin position="13"/>
        <end position="26"/>
    </location>
</feature>
<feature type="region of interest" description="Disordered" evidence="1">
    <location>
        <begin position="1"/>
        <end position="35"/>
    </location>
</feature>
<reference evidence="2 3" key="2">
    <citation type="journal article" date="2017" name="Sci. Rep.">
        <title>Ant-infecting Ophiocordyceps genomes reveal a high diversity of potential behavioral manipulation genes and a possible major role for enterotoxins.</title>
        <authorList>
            <person name="de Bekker C."/>
            <person name="Ohm R.A."/>
            <person name="Evans H.C."/>
            <person name="Brachmann A."/>
            <person name="Hughes D.P."/>
        </authorList>
    </citation>
    <scope>NUCLEOTIDE SEQUENCE [LARGE SCALE GENOMIC DNA]</scope>
    <source>
        <strain evidence="2 3">SC16a</strain>
    </source>
</reference>
<sequence length="72" mass="8337">MTTPNNPHFHVNRRADVEPWNKHPHSDGSLPPRRLRSPCSVGEMTRWRVVSLYDYLFFPRARASPGQPANNN</sequence>
<comment type="caution">
    <text evidence="2">The sequence shown here is derived from an EMBL/GenBank/DDBJ whole genome shotgun (WGS) entry which is preliminary data.</text>
</comment>
<dbReference type="AlphaFoldDB" id="A0A2A9PKK8"/>
<name>A0A2A9PKK8_OPHUN</name>
<evidence type="ECO:0000313" key="3">
    <source>
        <dbReference type="Proteomes" id="UP000037136"/>
    </source>
</evidence>
<evidence type="ECO:0000313" key="2">
    <source>
        <dbReference type="EMBL" id="PFH61410.1"/>
    </source>
</evidence>